<organism evidence="2 3">
    <name type="scientific">Candidatus Harrisonbacteria bacterium CG10_big_fil_rev_8_21_14_0_10_49_15</name>
    <dbReference type="NCBI Taxonomy" id="1974587"/>
    <lineage>
        <taxon>Bacteria</taxon>
        <taxon>Candidatus Harrisoniibacteriota</taxon>
    </lineage>
</organism>
<evidence type="ECO:0000259" key="1">
    <source>
        <dbReference type="Pfam" id="PF22296"/>
    </source>
</evidence>
<sequence>MQHLVSCYKTWFNLKQHLTKSARYTLGEEIDGLFIAVLKLIFLARYTPQEQKLLILQKANTNFDLLKFFLMILWETKSIETKHYALLSEQLATIGRMLGGWLKKTATEAAH</sequence>
<accession>A0A2H0UNW0</accession>
<dbReference type="CDD" id="cd16376">
    <property type="entry name" value="Avd_like"/>
    <property type="match status" value="1"/>
</dbReference>
<comment type="caution">
    <text evidence="2">The sequence shown here is derived from an EMBL/GenBank/DDBJ whole genome shotgun (WGS) entry which is preliminary data.</text>
</comment>
<dbReference type="InterPro" id="IPR036583">
    <property type="entry name" value="23S_rRNA_IVS_sf"/>
</dbReference>
<dbReference type="Gene3D" id="1.20.1440.60">
    <property type="entry name" value="23S rRNA-intervening sequence"/>
    <property type="match status" value="1"/>
</dbReference>
<dbReference type="Proteomes" id="UP000229526">
    <property type="component" value="Unassembled WGS sequence"/>
</dbReference>
<evidence type="ECO:0000313" key="3">
    <source>
        <dbReference type="Proteomes" id="UP000229526"/>
    </source>
</evidence>
<feature type="domain" description="bAvd-like" evidence="1">
    <location>
        <begin position="11"/>
        <end position="104"/>
    </location>
</feature>
<dbReference type="EMBL" id="PFBD01000008">
    <property type="protein sequence ID" value="PIR87336.1"/>
    <property type="molecule type" value="Genomic_DNA"/>
</dbReference>
<dbReference type="Pfam" id="PF22296">
    <property type="entry name" value="bAvd"/>
    <property type="match status" value="1"/>
</dbReference>
<gene>
    <name evidence="2" type="ORF">COU11_01140</name>
</gene>
<reference evidence="3" key="1">
    <citation type="submission" date="2017-09" db="EMBL/GenBank/DDBJ databases">
        <title>Depth-based differentiation of microbial function through sediment-hosted aquifers and enrichment of novel symbionts in the deep terrestrial subsurface.</title>
        <authorList>
            <person name="Probst A.J."/>
            <person name="Ladd B."/>
            <person name="Jarett J.K."/>
            <person name="Geller-Mcgrath D.E."/>
            <person name="Sieber C.M.K."/>
            <person name="Emerson J.B."/>
            <person name="Anantharaman K."/>
            <person name="Thomas B.C."/>
            <person name="Malmstrom R."/>
            <person name="Stieglmeier M."/>
            <person name="Klingl A."/>
            <person name="Woyke T."/>
            <person name="Ryan C.M."/>
            <person name="Banfield J.F."/>
        </authorList>
    </citation>
    <scope>NUCLEOTIDE SEQUENCE [LARGE SCALE GENOMIC DNA]</scope>
</reference>
<name>A0A2H0UNW0_9BACT</name>
<evidence type="ECO:0000313" key="2">
    <source>
        <dbReference type="EMBL" id="PIR87336.1"/>
    </source>
</evidence>
<protein>
    <recommendedName>
        <fullName evidence="1">bAvd-like domain-containing protein</fullName>
    </recommendedName>
</protein>
<dbReference type="AlphaFoldDB" id="A0A2H0UNW0"/>
<proteinExistence type="predicted"/>
<dbReference type="InterPro" id="IPR055360">
    <property type="entry name" value="bAvd"/>
</dbReference>